<keyword evidence="7 10" id="KW-0067">ATP-binding</keyword>
<keyword evidence="15" id="KW-1185">Reference proteome</keyword>
<keyword evidence="8 10" id="KW-0460">Magnesium</keyword>
<dbReference type="GO" id="GO:0006400">
    <property type="term" value="P:tRNA modification"/>
    <property type="evidence" value="ECO:0007669"/>
    <property type="project" value="TreeGrafter"/>
</dbReference>
<dbReference type="eggNOG" id="COG0324">
    <property type="taxonomic scope" value="Bacteria"/>
</dbReference>
<sequence>MKFKRIVFFFNGTNGYRKKFIFNGSKKKFSNIELLSVDSKLVYKELNIGTDKPTEKQLFETPYRLINIKNIYENYSAADFCIDAYKEIKHIFSLKKIPFFVGGSMLYFKALLDGLVTLPTSNQKIRDYIFNNLFCADKNKLFNGLKQVDFASSSKIHINDVQRVIRALEVFFVSGGVPLSKLLTLSQKKLPYQVFQFALIPYNKKKLYNKISVRFQKMLNNGLEEEVRNLYTQISRKNTFPFMNSIGYKQMWEYLEKKCTYQEMICNTLQATRKLVKHQLTWLRKWKNINLIYDNNKDILMKKIKKSFITKNNTFINLKFIINN</sequence>
<dbReference type="HAMAP" id="MF_00185">
    <property type="entry name" value="IPP_trans"/>
    <property type="match status" value="1"/>
</dbReference>
<feature type="region of interest" description="Interaction with substrate tRNA" evidence="10">
    <location>
        <begin position="162"/>
        <end position="166"/>
    </location>
</feature>
<keyword evidence="5 10" id="KW-0819">tRNA processing</keyword>
<gene>
    <name evidence="10 14" type="primary">miaA</name>
    <name evidence="14" type="ORF">BCTU_380</name>
</gene>
<dbReference type="Gene3D" id="3.40.50.300">
    <property type="entry name" value="P-loop containing nucleotide triphosphate hydrolases"/>
    <property type="match status" value="1"/>
</dbReference>
<comment type="caution">
    <text evidence="10">Lacks conserved residue(s) required for the propagation of feature annotation.</text>
</comment>
<dbReference type="InterPro" id="IPR027417">
    <property type="entry name" value="P-loop_NTPase"/>
</dbReference>
<dbReference type="InterPro" id="IPR018022">
    <property type="entry name" value="IPT"/>
</dbReference>
<evidence type="ECO:0000256" key="10">
    <source>
        <dbReference type="HAMAP-Rule" id="MF_00185"/>
    </source>
</evidence>
<evidence type="ECO:0000256" key="6">
    <source>
        <dbReference type="ARBA" id="ARBA00022741"/>
    </source>
</evidence>
<evidence type="ECO:0000256" key="4">
    <source>
        <dbReference type="ARBA" id="ARBA00022679"/>
    </source>
</evidence>
<evidence type="ECO:0000256" key="3">
    <source>
        <dbReference type="ARBA" id="ARBA00005842"/>
    </source>
</evidence>
<name>F7WZR5_9GAMM</name>
<dbReference type="AlphaFoldDB" id="F7WZR5"/>
<comment type="catalytic activity">
    <reaction evidence="9 10 11">
        <text>adenosine(37) in tRNA + dimethylallyl diphosphate = N(6)-dimethylallyladenosine(37) in tRNA + diphosphate</text>
        <dbReference type="Rhea" id="RHEA:26482"/>
        <dbReference type="Rhea" id="RHEA-COMP:10162"/>
        <dbReference type="Rhea" id="RHEA-COMP:10375"/>
        <dbReference type="ChEBI" id="CHEBI:33019"/>
        <dbReference type="ChEBI" id="CHEBI:57623"/>
        <dbReference type="ChEBI" id="CHEBI:74411"/>
        <dbReference type="ChEBI" id="CHEBI:74415"/>
        <dbReference type="EC" id="2.5.1.75"/>
    </reaction>
</comment>
<feature type="binding site" evidence="10">
    <location>
        <begin position="12"/>
        <end position="19"/>
    </location>
    <ligand>
        <name>ATP</name>
        <dbReference type="ChEBI" id="CHEBI:30616"/>
    </ligand>
</feature>
<evidence type="ECO:0000256" key="11">
    <source>
        <dbReference type="RuleBase" id="RU003783"/>
    </source>
</evidence>
<evidence type="ECO:0000256" key="2">
    <source>
        <dbReference type="ARBA" id="ARBA00003213"/>
    </source>
</evidence>
<dbReference type="STRING" id="261317.BCTU_380"/>
<comment type="cofactor">
    <cofactor evidence="1 10">
        <name>Mg(2+)</name>
        <dbReference type="ChEBI" id="CHEBI:18420"/>
    </cofactor>
</comment>
<dbReference type="GO" id="GO:0005524">
    <property type="term" value="F:ATP binding"/>
    <property type="evidence" value="ECO:0007669"/>
    <property type="project" value="UniProtKB-UniRule"/>
</dbReference>
<evidence type="ECO:0000256" key="7">
    <source>
        <dbReference type="ARBA" id="ARBA00022840"/>
    </source>
</evidence>
<evidence type="ECO:0000256" key="9">
    <source>
        <dbReference type="ARBA" id="ARBA00049563"/>
    </source>
</evidence>
<feature type="region of interest" description="Interaction with substrate tRNA" evidence="10">
    <location>
        <begin position="38"/>
        <end position="41"/>
    </location>
</feature>
<dbReference type="EC" id="2.5.1.75" evidence="10"/>
<dbReference type="PANTHER" id="PTHR11088:SF60">
    <property type="entry name" value="TRNA DIMETHYLALLYLTRANSFERASE"/>
    <property type="match status" value="1"/>
</dbReference>
<comment type="function">
    <text evidence="2 10 12">Catalyzes the transfer of a dimethylallyl group onto the adenine at position 37 in tRNAs that read codons beginning with uridine, leading to the formation of N6-(dimethylallyl)adenosine (i(6)A).</text>
</comment>
<dbReference type="Proteomes" id="UP000006811">
    <property type="component" value="Chromosome"/>
</dbReference>
<evidence type="ECO:0000256" key="5">
    <source>
        <dbReference type="ARBA" id="ARBA00022694"/>
    </source>
</evidence>
<dbReference type="InterPro" id="IPR039657">
    <property type="entry name" value="Dimethylallyltransferase"/>
</dbReference>
<evidence type="ECO:0000256" key="1">
    <source>
        <dbReference type="ARBA" id="ARBA00001946"/>
    </source>
</evidence>
<keyword evidence="4 10" id="KW-0808">Transferase</keyword>
<dbReference type="NCBIfam" id="TIGR00174">
    <property type="entry name" value="miaA"/>
    <property type="match status" value="1"/>
</dbReference>
<dbReference type="SUPFAM" id="SSF52540">
    <property type="entry name" value="P-loop containing nucleoside triphosphate hydrolases"/>
    <property type="match status" value="1"/>
</dbReference>
<organism evidence="14 15">
    <name type="scientific">Buchnera aphidicola</name>
    <name type="common">Cinara tujafilina</name>
    <dbReference type="NCBI Taxonomy" id="261317"/>
    <lineage>
        <taxon>Bacteria</taxon>
        <taxon>Pseudomonadati</taxon>
        <taxon>Pseudomonadota</taxon>
        <taxon>Gammaproteobacteria</taxon>
        <taxon>Enterobacterales</taxon>
        <taxon>Erwiniaceae</taxon>
        <taxon>Buchnera</taxon>
    </lineage>
</organism>
<evidence type="ECO:0000313" key="14">
    <source>
        <dbReference type="EMBL" id="AEH39941.1"/>
    </source>
</evidence>
<feature type="site" description="Interaction with substrate tRNA" evidence="10">
    <location>
        <position position="126"/>
    </location>
</feature>
<evidence type="ECO:0000313" key="15">
    <source>
        <dbReference type="Proteomes" id="UP000006811"/>
    </source>
</evidence>
<evidence type="ECO:0000256" key="13">
    <source>
        <dbReference type="RuleBase" id="RU003785"/>
    </source>
</evidence>
<dbReference type="Pfam" id="PF01715">
    <property type="entry name" value="IPPT"/>
    <property type="match status" value="1"/>
</dbReference>
<comment type="similarity">
    <text evidence="3 10 13">Belongs to the IPP transferase family.</text>
</comment>
<reference evidence="14 15" key="1">
    <citation type="journal article" date="2011" name="Appl. Environ. Microbiol.">
        <title>The genome of Buchnera aphidicola from the aphid Cinara tujafilina provides new clues about the evolutionary history of metabolic losses in bacterial endosymbionts.</title>
        <authorList>
            <person name="Lamelas A."/>
            <person name="Gosalbes M.J."/>
            <person name="Moya A."/>
            <person name="Latorre A."/>
        </authorList>
    </citation>
    <scope>NUCLEOTIDE SEQUENCE [LARGE SCALE GENOMIC DNA]</scope>
    <source>
        <strain evidence="15">Cinara tujafilina</strain>
    </source>
</reference>
<dbReference type="PANTHER" id="PTHR11088">
    <property type="entry name" value="TRNA DIMETHYLALLYLTRANSFERASE"/>
    <property type="match status" value="1"/>
</dbReference>
<dbReference type="Gene3D" id="1.10.20.140">
    <property type="match status" value="1"/>
</dbReference>
<evidence type="ECO:0000256" key="8">
    <source>
        <dbReference type="ARBA" id="ARBA00022842"/>
    </source>
</evidence>
<proteinExistence type="inferred from homology"/>
<dbReference type="HOGENOM" id="CLU_032616_0_0_6"/>
<dbReference type="KEGG" id="baj:BCTU_380"/>
<keyword evidence="6 10" id="KW-0547">Nucleotide-binding</keyword>
<dbReference type="EMBL" id="CP001817">
    <property type="protein sequence ID" value="AEH39941.1"/>
    <property type="molecule type" value="Genomic_DNA"/>
</dbReference>
<protein>
    <recommendedName>
        <fullName evidence="10">tRNA dimethylallyltransferase</fullName>
        <ecNumber evidence="10">2.5.1.75</ecNumber>
    </recommendedName>
    <alternativeName>
        <fullName evidence="10">Dimethylallyl diphosphate:tRNA dimethylallyltransferase</fullName>
        <shortName evidence="10">DMAPP:tRNA dimethylallyltransferase</shortName>
        <shortName evidence="10">DMATase</shortName>
    </alternativeName>
    <alternativeName>
        <fullName evidence="10">Isopentenyl-diphosphate:tRNA isopentenyltransferase</fullName>
        <shortName evidence="10">IPP transferase</shortName>
        <shortName evidence="10">IPPT</shortName>
        <shortName evidence="10">IPTase</shortName>
    </alternativeName>
</protein>
<evidence type="ECO:0000256" key="12">
    <source>
        <dbReference type="RuleBase" id="RU003784"/>
    </source>
</evidence>
<comment type="subunit">
    <text evidence="10">Monomer.</text>
</comment>
<feature type="site" description="Interaction with substrate tRNA" evidence="10">
    <location>
        <position position="104"/>
    </location>
</feature>
<dbReference type="GO" id="GO:0052381">
    <property type="term" value="F:tRNA dimethylallyltransferase activity"/>
    <property type="evidence" value="ECO:0007669"/>
    <property type="project" value="UniProtKB-UniRule"/>
</dbReference>
<accession>F7WZR5</accession>